<dbReference type="InterPro" id="IPR052580">
    <property type="entry name" value="Lipid_Hydrolase"/>
</dbReference>
<dbReference type="GO" id="GO:0006629">
    <property type="term" value="P:lipid metabolic process"/>
    <property type="evidence" value="ECO:0007669"/>
    <property type="project" value="UniProtKB-KW"/>
</dbReference>
<evidence type="ECO:0000256" key="1">
    <source>
        <dbReference type="ARBA" id="ARBA00023098"/>
    </source>
</evidence>
<keyword evidence="1" id="KW-0443">Lipid metabolism</keyword>
<protein>
    <recommendedName>
        <fullName evidence="2">PNPLA domain-containing protein</fullName>
    </recommendedName>
</protein>
<accession>A0A6C0DRR2</accession>
<reference evidence="3" key="1">
    <citation type="journal article" date="2020" name="Nature">
        <title>Giant virus diversity and host interactions through global metagenomics.</title>
        <authorList>
            <person name="Schulz F."/>
            <person name="Roux S."/>
            <person name="Paez-Espino D."/>
            <person name="Jungbluth S."/>
            <person name="Walsh D.A."/>
            <person name="Denef V.J."/>
            <person name="McMahon K.D."/>
            <person name="Konstantinidis K.T."/>
            <person name="Eloe-Fadrosh E.A."/>
            <person name="Kyrpides N.C."/>
            <person name="Woyke T."/>
        </authorList>
    </citation>
    <scope>NUCLEOTIDE SEQUENCE</scope>
    <source>
        <strain evidence="3">GVMAG-M-3300023174-49</strain>
    </source>
</reference>
<organism evidence="3">
    <name type="scientific">viral metagenome</name>
    <dbReference type="NCBI Taxonomy" id="1070528"/>
    <lineage>
        <taxon>unclassified sequences</taxon>
        <taxon>metagenomes</taxon>
        <taxon>organismal metagenomes</taxon>
    </lineage>
</organism>
<dbReference type="Gene3D" id="3.40.1090.10">
    <property type="entry name" value="Cytosolic phospholipase A2 catalytic domain"/>
    <property type="match status" value="2"/>
</dbReference>
<dbReference type="AlphaFoldDB" id="A0A6C0DRR2"/>
<dbReference type="PANTHER" id="PTHR46394">
    <property type="entry name" value="ANNEXIN"/>
    <property type="match status" value="1"/>
</dbReference>
<dbReference type="Pfam" id="PF01734">
    <property type="entry name" value="Patatin"/>
    <property type="match status" value="1"/>
</dbReference>
<dbReference type="PROSITE" id="PS51635">
    <property type="entry name" value="PNPLA"/>
    <property type="match status" value="1"/>
</dbReference>
<proteinExistence type="predicted"/>
<evidence type="ECO:0000259" key="2">
    <source>
        <dbReference type="PROSITE" id="PS51635"/>
    </source>
</evidence>
<evidence type="ECO:0000313" key="3">
    <source>
        <dbReference type="EMBL" id="QHT19112.1"/>
    </source>
</evidence>
<dbReference type="SUPFAM" id="SSF52151">
    <property type="entry name" value="FabD/lysophospholipase-like"/>
    <property type="match status" value="1"/>
</dbReference>
<dbReference type="EMBL" id="MN739662">
    <property type="protein sequence ID" value="QHT19112.1"/>
    <property type="molecule type" value="Genomic_DNA"/>
</dbReference>
<dbReference type="InterPro" id="IPR016035">
    <property type="entry name" value="Acyl_Trfase/lysoPLipase"/>
</dbReference>
<name>A0A6C0DRR2_9ZZZZ</name>
<dbReference type="InterPro" id="IPR002641">
    <property type="entry name" value="PNPLA_dom"/>
</dbReference>
<feature type="domain" description="PNPLA" evidence="2">
    <location>
        <begin position="24"/>
        <end position="208"/>
    </location>
</feature>
<sequence>MEDIELVENTEPDNDNNIEKIRHLVISGGGVNILSFYGAIREANKKGVWDISNITSIYGTSAGSMLGVMLLLKYDWDVLDNYIINRPWQNVFKCNMYSIINTFQELGVFDIKVIEEIFLPLFKGKDISIDITMDELFNNTNIDLHMYAVDINNFELVDISHKTCPNWRVIDAVYASCSLPFIFKPFIKDGKYYADGGILVNYPIHQCIKCGANPNEILGISKEVDHSIGGDNIHSESNIFDYLLLILSKMLKKIRLDTVENENIKLKYNIVIYSKYTTLPLIINTASSVEERIAIIETGVRCFDTIYNNSGATATASALC</sequence>
<dbReference type="PANTHER" id="PTHR46394:SF1">
    <property type="entry name" value="PNPLA DOMAIN-CONTAINING PROTEIN"/>
    <property type="match status" value="1"/>
</dbReference>